<evidence type="ECO:0000313" key="11">
    <source>
        <dbReference type="Proteomes" id="UP001107558"/>
    </source>
</evidence>
<keyword evidence="5" id="KW-0496">Mitochondrion</keyword>
<evidence type="ECO:0000256" key="1">
    <source>
        <dbReference type="ARBA" id="ARBA00004173"/>
    </source>
</evidence>
<reference evidence="10" key="1">
    <citation type="submission" date="2021-03" db="EMBL/GenBank/DDBJ databases">
        <title>Chromosome level genome of the anhydrobiotic midge Polypedilum vanderplanki.</title>
        <authorList>
            <person name="Yoshida Y."/>
            <person name="Kikawada T."/>
            <person name="Gusev O."/>
        </authorList>
    </citation>
    <scope>NUCLEOTIDE SEQUENCE</scope>
    <source>
        <strain evidence="10">NIAS01</strain>
        <tissue evidence="10">Whole body or cell culture</tissue>
    </source>
</reference>
<evidence type="ECO:0000256" key="2">
    <source>
        <dbReference type="ARBA" id="ARBA00007594"/>
    </source>
</evidence>
<dbReference type="InterPro" id="IPR016082">
    <property type="entry name" value="Ribosomal_uL30_ferredoxin-like"/>
</dbReference>
<evidence type="ECO:0000259" key="9">
    <source>
        <dbReference type="Pfam" id="PF00327"/>
    </source>
</evidence>
<evidence type="ECO:0000256" key="5">
    <source>
        <dbReference type="ARBA" id="ARBA00023128"/>
    </source>
</evidence>
<evidence type="ECO:0000313" key="10">
    <source>
        <dbReference type="EMBL" id="KAG5684143.1"/>
    </source>
</evidence>
<dbReference type="InterPro" id="IPR036919">
    <property type="entry name" value="Ribo_uL30_ferredoxin-like_sf"/>
</dbReference>
<evidence type="ECO:0000256" key="6">
    <source>
        <dbReference type="ARBA" id="ARBA00023274"/>
    </source>
</evidence>
<dbReference type="EMBL" id="JADBJN010000001">
    <property type="protein sequence ID" value="KAG5684143.1"/>
    <property type="molecule type" value="Genomic_DNA"/>
</dbReference>
<dbReference type="Pfam" id="PF00327">
    <property type="entry name" value="Ribosomal_L30"/>
    <property type="match status" value="1"/>
</dbReference>
<accession>A0A9J6CQJ1</accession>
<dbReference type="GO" id="GO:0006412">
    <property type="term" value="P:translation"/>
    <property type="evidence" value="ECO:0007669"/>
    <property type="project" value="InterPro"/>
</dbReference>
<dbReference type="GO" id="GO:0015934">
    <property type="term" value="C:large ribosomal subunit"/>
    <property type="evidence" value="ECO:0007669"/>
    <property type="project" value="InterPro"/>
</dbReference>
<dbReference type="PANTHER" id="PTHR15892:SF2">
    <property type="entry name" value="LARGE RIBOSOMAL SUBUNIT PROTEIN UL30M"/>
    <property type="match status" value="1"/>
</dbReference>
<dbReference type="OrthoDB" id="9973389at2759"/>
<dbReference type="AlphaFoldDB" id="A0A9J6CQJ1"/>
<comment type="similarity">
    <text evidence="2">Belongs to the universal ribosomal protein uL30 family.</text>
</comment>
<feature type="domain" description="Large ribosomal subunit protein uL30-like ferredoxin-like fold" evidence="9">
    <location>
        <begin position="69"/>
        <end position="119"/>
    </location>
</feature>
<keyword evidence="3" id="KW-0809">Transit peptide</keyword>
<sequence>MFSLKKFVKVIEFPLLTLSRGTARYNPRHNKNPLYKKEDKQQIEKYITYYPRKNATDSEQQLAEPSKLFRVSRIKKLKNLPYWEKRLLRDFCLFDRGAVSIVKNIPENNQRLWKIKHLVKIEPINFVNGEPTEKDINYTFLKENGDCIVIKNIECVEKRLDATEKFEKNEKNLNSEILKRDSRLKWVNNY</sequence>
<comment type="subcellular location">
    <subcellularLocation>
        <location evidence="1">Mitochondrion</location>
    </subcellularLocation>
</comment>
<evidence type="ECO:0000256" key="7">
    <source>
        <dbReference type="ARBA" id="ARBA00035281"/>
    </source>
</evidence>
<organism evidence="10 11">
    <name type="scientific">Polypedilum vanderplanki</name>
    <name type="common">Sleeping chironomid midge</name>
    <dbReference type="NCBI Taxonomy" id="319348"/>
    <lineage>
        <taxon>Eukaryota</taxon>
        <taxon>Metazoa</taxon>
        <taxon>Ecdysozoa</taxon>
        <taxon>Arthropoda</taxon>
        <taxon>Hexapoda</taxon>
        <taxon>Insecta</taxon>
        <taxon>Pterygota</taxon>
        <taxon>Neoptera</taxon>
        <taxon>Endopterygota</taxon>
        <taxon>Diptera</taxon>
        <taxon>Nematocera</taxon>
        <taxon>Chironomoidea</taxon>
        <taxon>Chironomidae</taxon>
        <taxon>Chironominae</taxon>
        <taxon>Polypedilum</taxon>
        <taxon>Polypedilum</taxon>
    </lineage>
</organism>
<protein>
    <recommendedName>
        <fullName evidence="7">Large ribosomal subunit protein uL30m</fullName>
    </recommendedName>
    <alternativeName>
        <fullName evidence="8">39S ribosomal protein L30, mitochondrial</fullName>
    </alternativeName>
</protein>
<proteinExistence type="inferred from homology"/>
<keyword evidence="6" id="KW-0687">Ribonucleoprotein</keyword>
<comment type="caution">
    <text evidence="10">The sequence shown here is derived from an EMBL/GenBank/DDBJ whole genome shotgun (WGS) entry which is preliminary data.</text>
</comment>
<keyword evidence="11" id="KW-1185">Reference proteome</keyword>
<dbReference type="GO" id="GO:0003735">
    <property type="term" value="F:structural constituent of ribosome"/>
    <property type="evidence" value="ECO:0007669"/>
    <property type="project" value="InterPro"/>
</dbReference>
<dbReference type="InterPro" id="IPR005996">
    <property type="entry name" value="Ribosomal_uL30_bac-type"/>
</dbReference>
<dbReference type="SUPFAM" id="SSF55129">
    <property type="entry name" value="Ribosomal protein L30p/L7e"/>
    <property type="match status" value="1"/>
</dbReference>
<dbReference type="GO" id="GO:0005743">
    <property type="term" value="C:mitochondrial inner membrane"/>
    <property type="evidence" value="ECO:0007669"/>
    <property type="project" value="UniProtKB-ARBA"/>
</dbReference>
<evidence type="ECO:0000256" key="3">
    <source>
        <dbReference type="ARBA" id="ARBA00022946"/>
    </source>
</evidence>
<evidence type="ECO:0000256" key="4">
    <source>
        <dbReference type="ARBA" id="ARBA00022980"/>
    </source>
</evidence>
<dbReference type="FunFam" id="3.30.1390.20:FF:000005">
    <property type="entry name" value="39S ribosomal protein L30, mitochondrial"/>
    <property type="match status" value="1"/>
</dbReference>
<dbReference type="Proteomes" id="UP001107558">
    <property type="component" value="Chromosome 1"/>
</dbReference>
<dbReference type="PANTHER" id="PTHR15892">
    <property type="entry name" value="MITOCHONDRIAL RIBOSOMAL PROTEIN L30"/>
    <property type="match status" value="1"/>
</dbReference>
<evidence type="ECO:0000256" key="8">
    <source>
        <dbReference type="ARBA" id="ARBA00035356"/>
    </source>
</evidence>
<name>A0A9J6CQJ1_POLVA</name>
<gene>
    <name evidence="10" type="ORF">PVAND_013384</name>
</gene>
<keyword evidence="4" id="KW-0689">Ribosomal protein</keyword>